<name>A0A243S8I3_9ACTN</name>
<dbReference type="Proteomes" id="UP000195105">
    <property type="component" value="Unassembled WGS sequence"/>
</dbReference>
<evidence type="ECO:0000256" key="1">
    <source>
        <dbReference type="SAM" id="MobiDB-lite"/>
    </source>
</evidence>
<feature type="region of interest" description="Disordered" evidence="1">
    <location>
        <begin position="1"/>
        <end position="52"/>
    </location>
</feature>
<evidence type="ECO:0000313" key="2">
    <source>
        <dbReference type="EMBL" id="OUD04034.1"/>
    </source>
</evidence>
<protein>
    <submittedName>
        <fullName evidence="2">Uncharacterized protein</fullName>
    </submittedName>
</protein>
<dbReference type="RefSeq" id="WP_086599905.1">
    <property type="nucleotide sequence ID" value="NZ_NGFN01000023.1"/>
</dbReference>
<gene>
    <name evidence="2" type="ORF">CA983_06395</name>
</gene>
<organism evidence="2 3">
    <name type="scientific">Streptomyces swartbergensis</name>
    <dbReference type="NCBI Taxonomy" id="487165"/>
    <lineage>
        <taxon>Bacteria</taxon>
        <taxon>Bacillati</taxon>
        <taxon>Actinomycetota</taxon>
        <taxon>Actinomycetes</taxon>
        <taxon>Kitasatosporales</taxon>
        <taxon>Streptomycetaceae</taxon>
        <taxon>Streptomyces</taxon>
    </lineage>
</organism>
<keyword evidence="3" id="KW-1185">Reference proteome</keyword>
<accession>A0A243S8I3</accession>
<proteinExistence type="predicted"/>
<comment type="caution">
    <text evidence="2">The sequence shown here is derived from an EMBL/GenBank/DDBJ whole genome shotgun (WGS) entry which is preliminary data.</text>
</comment>
<dbReference type="AlphaFoldDB" id="A0A243S8I3"/>
<evidence type="ECO:0000313" key="3">
    <source>
        <dbReference type="Proteomes" id="UP000195105"/>
    </source>
</evidence>
<reference evidence="2 3" key="1">
    <citation type="submission" date="2017-05" db="EMBL/GenBank/DDBJ databases">
        <title>Biotechnological potential of actinobacteria isolated from South African environments.</title>
        <authorList>
            <person name="Le Roes-Hill M."/>
            <person name="Prins A."/>
            <person name="Durrell K.A."/>
        </authorList>
    </citation>
    <scope>NUCLEOTIDE SEQUENCE [LARGE SCALE GENOMIC DNA]</scope>
    <source>
        <strain evidence="2 3">HMC13</strain>
    </source>
</reference>
<sequence length="109" mass="11258">MELALADGLDAPKEREGITGVRAGKPAENTEAGGARLRQGPEAVADRAPTAETVRVPERVPEPMPAAEFVLLHGVHDPGAASLVQRSMVSAGLMVRAAGEAALSRAVVR</sequence>
<dbReference type="EMBL" id="NGFN01000023">
    <property type="protein sequence ID" value="OUD04034.1"/>
    <property type="molecule type" value="Genomic_DNA"/>
</dbReference>